<protein>
    <submittedName>
        <fullName evidence="2">Uncharacterized protein</fullName>
    </submittedName>
</protein>
<evidence type="ECO:0000256" key="1">
    <source>
        <dbReference type="SAM" id="MobiDB-lite"/>
    </source>
</evidence>
<evidence type="ECO:0000313" key="3">
    <source>
        <dbReference type="Proteomes" id="UP000824540"/>
    </source>
</evidence>
<feature type="region of interest" description="Disordered" evidence="1">
    <location>
        <begin position="1"/>
        <end position="39"/>
    </location>
</feature>
<keyword evidence="3" id="KW-1185">Reference proteome</keyword>
<name>A0A8T2NID7_9TELE</name>
<dbReference type="Proteomes" id="UP000824540">
    <property type="component" value="Unassembled WGS sequence"/>
</dbReference>
<comment type="caution">
    <text evidence="2">The sequence shown here is derived from an EMBL/GenBank/DDBJ whole genome shotgun (WGS) entry which is preliminary data.</text>
</comment>
<dbReference type="EMBL" id="JAFBMS010000050">
    <property type="protein sequence ID" value="KAG9339784.1"/>
    <property type="molecule type" value="Genomic_DNA"/>
</dbReference>
<sequence length="155" mass="16494">MHASPRSPLSGIPVRTAPAAAVSPIQPADNGQPVGTDTEESCADLIVAQHKLSGPGDELKPSSLMRKSPSLESVIKTPATLSSRTSSFSYPKANSKLSVERKDPLAALAREYGGSKRNALLKWCQKKTEGYPNNAKSLRLALTLSDRPLSVEQAD</sequence>
<gene>
    <name evidence="2" type="ORF">JZ751_022450</name>
</gene>
<proteinExistence type="predicted"/>
<organism evidence="2 3">
    <name type="scientific">Albula glossodonta</name>
    <name type="common">roundjaw bonefish</name>
    <dbReference type="NCBI Taxonomy" id="121402"/>
    <lineage>
        <taxon>Eukaryota</taxon>
        <taxon>Metazoa</taxon>
        <taxon>Chordata</taxon>
        <taxon>Craniata</taxon>
        <taxon>Vertebrata</taxon>
        <taxon>Euteleostomi</taxon>
        <taxon>Actinopterygii</taxon>
        <taxon>Neopterygii</taxon>
        <taxon>Teleostei</taxon>
        <taxon>Albuliformes</taxon>
        <taxon>Albulidae</taxon>
        <taxon>Albula</taxon>
    </lineage>
</organism>
<accession>A0A8T2NID7</accession>
<evidence type="ECO:0000313" key="2">
    <source>
        <dbReference type="EMBL" id="KAG9339784.1"/>
    </source>
</evidence>
<dbReference type="AlphaFoldDB" id="A0A8T2NID7"/>
<dbReference type="OrthoDB" id="21607at2759"/>
<reference evidence="2" key="1">
    <citation type="thesis" date="2021" institute="BYU ScholarsArchive" country="Provo, UT, USA">
        <title>Applications of and Algorithms for Genome Assembly and Genomic Analyses with an Emphasis on Marine Teleosts.</title>
        <authorList>
            <person name="Pickett B.D."/>
        </authorList>
    </citation>
    <scope>NUCLEOTIDE SEQUENCE</scope>
    <source>
        <strain evidence="2">HI-2016</strain>
    </source>
</reference>